<protein>
    <submittedName>
        <fullName evidence="1">Uncharacterized protein</fullName>
    </submittedName>
</protein>
<keyword evidence="2" id="KW-1185">Reference proteome</keyword>
<accession>A0A6G1EUX8</accession>
<evidence type="ECO:0000313" key="2">
    <source>
        <dbReference type="Proteomes" id="UP000479710"/>
    </source>
</evidence>
<sequence>MAASPLSKAYRTNVHASSTWVVVQPCEDLVRFGWPGPSGLPRNAPHTQLISACENFGTERENTSQQGRGEEEPWRRENLDLADRMPHVWGEAVPFTTQDRPVIETAAS</sequence>
<comment type="caution">
    <text evidence="1">The sequence shown here is derived from an EMBL/GenBank/DDBJ whole genome shotgun (WGS) entry which is preliminary data.</text>
</comment>
<proteinExistence type="predicted"/>
<reference evidence="1 2" key="1">
    <citation type="submission" date="2019-11" db="EMBL/GenBank/DDBJ databases">
        <title>Whole genome sequence of Oryza granulata.</title>
        <authorList>
            <person name="Li W."/>
        </authorList>
    </citation>
    <scope>NUCLEOTIDE SEQUENCE [LARGE SCALE GENOMIC DNA]</scope>
    <source>
        <strain evidence="2">cv. Menghai</strain>
        <tissue evidence="1">Leaf</tissue>
    </source>
</reference>
<dbReference type="AlphaFoldDB" id="A0A6G1EUX8"/>
<dbReference type="Proteomes" id="UP000479710">
    <property type="component" value="Unassembled WGS sequence"/>
</dbReference>
<dbReference type="EMBL" id="SPHZ02000002">
    <property type="protein sequence ID" value="KAF0928372.1"/>
    <property type="molecule type" value="Genomic_DNA"/>
</dbReference>
<gene>
    <name evidence="1" type="ORF">E2562_003192</name>
</gene>
<evidence type="ECO:0000313" key="1">
    <source>
        <dbReference type="EMBL" id="KAF0928372.1"/>
    </source>
</evidence>
<name>A0A6G1EUX8_9ORYZ</name>
<organism evidence="1 2">
    <name type="scientific">Oryza meyeriana var. granulata</name>
    <dbReference type="NCBI Taxonomy" id="110450"/>
    <lineage>
        <taxon>Eukaryota</taxon>
        <taxon>Viridiplantae</taxon>
        <taxon>Streptophyta</taxon>
        <taxon>Embryophyta</taxon>
        <taxon>Tracheophyta</taxon>
        <taxon>Spermatophyta</taxon>
        <taxon>Magnoliopsida</taxon>
        <taxon>Liliopsida</taxon>
        <taxon>Poales</taxon>
        <taxon>Poaceae</taxon>
        <taxon>BOP clade</taxon>
        <taxon>Oryzoideae</taxon>
        <taxon>Oryzeae</taxon>
        <taxon>Oryzinae</taxon>
        <taxon>Oryza</taxon>
        <taxon>Oryza meyeriana</taxon>
    </lineage>
</organism>